<reference evidence="2 3" key="1">
    <citation type="submission" date="2018-06" db="EMBL/GenBank/DDBJ databases">
        <title>A transcriptomic atlas of mushroom development highlights an independent origin of complex multicellularity.</title>
        <authorList>
            <consortium name="DOE Joint Genome Institute"/>
            <person name="Krizsan K."/>
            <person name="Almasi E."/>
            <person name="Merenyi Z."/>
            <person name="Sahu N."/>
            <person name="Viragh M."/>
            <person name="Koszo T."/>
            <person name="Mondo S."/>
            <person name="Kiss B."/>
            <person name="Balint B."/>
            <person name="Kues U."/>
            <person name="Barry K."/>
            <person name="Hegedus J.C."/>
            <person name="Henrissat B."/>
            <person name="Johnson J."/>
            <person name="Lipzen A."/>
            <person name="Ohm R."/>
            <person name="Nagy I."/>
            <person name="Pangilinan J."/>
            <person name="Yan J."/>
            <person name="Xiong Y."/>
            <person name="Grigoriev I.V."/>
            <person name="Hibbett D.S."/>
            <person name="Nagy L.G."/>
        </authorList>
    </citation>
    <scope>NUCLEOTIDE SEQUENCE [LARGE SCALE GENOMIC DNA]</scope>
    <source>
        <strain evidence="2 3">SZMC22713</strain>
    </source>
</reference>
<evidence type="ECO:0000313" key="2">
    <source>
        <dbReference type="EMBL" id="TDL16009.1"/>
    </source>
</evidence>
<keyword evidence="3" id="KW-1185">Reference proteome</keyword>
<dbReference type="EMBL" id="ML170254">
    <property type="protein sequence ID" value="TDL16009.1"/>
    <property type="molecule type" value="Genomic_DNA"/>
</dbReference>
<dbReference type="AlphaFoldDB" id="A0A4Y7PN40"/>
<sequence>MCERRDMSMDFPITSVGTVIFNQSVRQYSPQTPTSVELCIAAISARHVRGFDASKGRAVCSTDPPDSPAAKGGYGHATWSSNHAPRSHSLATSYPIWRRHPNFVTVDEGVLTCREVAPYIRLTRRILTYGPSRPVVACISSSWCYRLSLRGTGQCRDSFEDVVVTVSSGGSAWRERQTAGLRNLRTFVIGEFGGP</sequence>
<protein>
    <submittedName>
        <fullName evidence="2">Uncharacterized protein</fullName>
    </submittedName>
</protein>
<name>A0A4Y7PN40_9AGAM</name>
<organism evidence="2 3">
    <name type="scientific">Rickenella mellea</name>
    <dbReference type="NCBI Taxonomy" id="50990"/>
    <lineage>
        <taxon>Eukaryota</taxon>
        <taxon>Fungi</taxon>
        <taxon>Dikarya</taxon>
        <taxon>Basidiomycota</taxon>
        <taxon>Agaricomycotina</taxon>
        <taxon>Agaricomycetes</taxon>
        <taxon>Hymenochaetales</taxon>
        <taxon>Rickenellaceae</taxon>
        <taxon>Rickenella</taxon>
    </lineage>
</organism>
<dbReference type="Proteomes" id="UP000294933">
    <property type="component" value="Unassembled WGS sequence"/>
</dbReference>
<feature type="region of interest" description="Disordered" evidence="1">
    <location>
        <begin position="62"/>
        <end position="86"/>
    </location>
</feature>
<gene>
    <name evidence="2" type="ORF">BD410DRAFT_808449</name>
</gene>
<dbReference type="VEuPathDB" id="FungiDB:BD410DRAFT_808449"/>
<evidence type="ECO:0000256" key="1">
    <source>
        <dbReference type="SAM" id="MobiDB-lite"/>
    </source>
</evidence>
<accession>A0A4Y7PN40</accession>
<evidence type="ECO:0000313" key="3">
    <source>
        <dbReference type="Proteomes" id="UP000294933"/>
    </source>
</evidence>
<proteinExistence type="predicted"/>